<name>A0A9J5WUB0_SOLCO</name>
<dbReference type="OrthoDB" id="7482721at2759"/>
<dbReference type="InterPro" id="IPR051034">
    <property type="entry name" value="Mito_Enoyl-ACP_Reductase"/>
</dbReference>
<dbReference type="PANTHER" id="PTHR43981">
    <property type="entry name" value="ENOYL-[ACYL-CARRIER-PROTEIN] REDUCTASE, MITOCHONDRIAL"/>
    <property type="match status" value="1"/>
</dbReference>
<dbReference type="EMBL" id="JACXVP010000011">
    <property type="protein sequence ID" value="KAG5578576.1"/>
    <property type="molecule type" value="Genomic_DNA"/>
</dbReference>
<dbReference type="GO" id="GO:0005739">
    <property type="term" value="C:mitochondrion"/>
    <property type="evidence" value="ECO:0007669"/>
    <property type="project" value="TreeGrafter"/>
</dbReference>
<keyword evidence="4" id="KW-1185">Reference proteome</keyword>
<dbReference type="PANTHER" id="PTHR43981:SF2">
    <property type="entry name" value="ENOYL-[ACYL-CARRIER-PROTEIN] REDUCTASE, MITOCHONDRIAL"/>
    <property type="match status" value="1"/>
</dbReference>
<dbReference type="GO" id="GO:0016491">
    <property type="term" value="F:oxidoreductase activity"/>
    <property type="evidence" value="ECO:0007669"/>
    <property type="project" value="UniProtKB-KW"/>
</dbReference>
<gene>
    <name evidence="3" type="ORF">H5410_058710</name>
</gene>
<dbReference type="Gene3D" id="3.40.50.720">
    <property type="entry name" value="NAD(P)-binding Rossmann-like Domain"/>
    <property type="match status" value="1"/>
</dbReference>
<proteinExistence type="predicted"/>
<dbReference type="Proteomes" id="UP000824120">
    <property type="component" value="Chromosome 11"/>
</dbReference>
<comment type="caution">
    <text evidence="3">The sequence shown here is derived from an EMBL/GenBank/DDBJ whole genome shotgun (WGS) entry which is preliminary data.</text>
</comment>
<dbReference type="InterPro" id="IPR036291">
    <property type="entry name" value="NAD(P)-bd_dom_sf"/>
</dbReference>
<dbReference type="AlphaFoldDB" id="A0A9J5WUB0"/>
<dbReference type="Gene3D" id="3.90.180.10">
    <property type="entry name" value="Medium-chain alcohol dehydrogenases, catalytic domain"/>
    <property type="match status" value="1"/>
</dbReference>
<evidence type="ECO:0000256" key="1">
    <source>
        <dbReference type="ARBA" id="ARBA00022857"/>
    </source>
</evidence>
<sequence length="164" mass="18111">MCMMLGLINLIQIATHEVSQDYKLNSLRAGSDEAKAHLKQLGADEVYTESQLEVKNVRGLLGNIPEPVLGFNCVGGNAASLILKFLKQGGTMVTYGGMSKKPITRWMSSDKADERQSMIDYLLGLCRDGKLKYELEVAPFDDFHTALEKAMGKRGGQPKQVLKF</sequence>
<organism evidence="3 4">
    <name type="scientific">Solanum commersonii</name>
    <name type="common">Commerson's wild potato</name>
    <name type="synonym">Commerson's nightshade</name>
    <dbReference type="NCBI Taxonomy" id="4109"/>
    <lineage>
        <taxon>Eukaryota</taxon>
        <taxon>Viridiplantae</taxon>
        <taxon>Streptophyta</taxon>
        <taxon>Embryophyta</taxon>
        <taxon>Tracheophyta</taxon>
        <taxon>Spermatophyta</taxon>
        <taxon>Magnoliopsida</taxon>
        <taxon>eudicotyledons</taxon>
        <taxon>Gunneridae</taxon>
        <taxon>Pentapetalae</taxon>
        <taxon>asterids</taxon>
        <taxon>lamiids</taxon>
        <taxon>Solanales</taxon>
        <taxon>Solanaceae</taxon>
        <taxon>Solanoideae</taxon>
        <taxon>Solaneae</taxon>
        <taxon>Solanum</taxon>
    </lineage>
</organism>
<keyword evidence="2" id="KW-0560">Oxidoreductase</keyword>
<accession>A0A9J5WUB0</accession>
<reference evidence="3 4" key="1">
    <citation type="submission" date="2020-09" db="EMBL/GenBank/DDBJ databases">
        <title>De no assembly of potato wild relative species, Solanum commersonii.</title>
        <authorList>
            <person name="Cho K."/>
        </authorList>
    </citation>
    <scope>NUCLEOTIDE SEQUENCE [LARGE SCALE GENOMIC DNA]</scope>
    <source>
        <strain evidence="3">LZ3.2</strain>
        <tissue evidence="3">Leaf</tissue>
    </source>
</reference>
<evidence type="ECO:0000313" key="3">
    <source>
        <dbReference type="EMBL" id="KAG5578576.1"/>
    </source>
</evidence>
<protein>
    <recommendedName>
        <fullName evidence="5">Alcohol dehydrogenase-like C-terminal domain-containing protein</fullName>
    </recommendedName>
</protein>
<evidence type="ECO:0000313" key="4">
    <source>
        <dbReference type="Proteomes" id="UP000824120"/>
    </source>
</evidence>
<keyword evidence="1" id="KW-0521">NADP</keyword>
<dbReference type="GO" id="GO:0006631">
    <property type="term" value="P:fatty acid metabolic process"/>
    <property type="evidence" value="ECO:0007669"/>
    <property type="project" value="TreeGrafter"/>
</dbReference>
<dbReference type="SUPFAM" id="SSF51735">
    <property type="entry name" value="NAD(P)-binding Rossmann-fold domains"/>
    <property type="match status" value="1"/>
</dbReference>
<evidence type="ECO:0000256" key="2">
    <source>
        <dbReference type="ARBA" id="ARBA00023002"/>
    </source>
</evidence>
<evidence type="ECO:0008006" key="5">
    <source>
        <dbReference type="Google" id="ProtNLM"/>
    </source>
</evidence>